<comment type="caution">
    <text evidence="3">The sequence shown here is derived from an EMBL/GenBank/DDBJ whole genome shotgun (WGS) entry which is preliminary data.</text>
</comment>
<keyword evidence="1" id="KW-0732">Signal</keyword>
<dbReference type="AlphaFoldDB" id="A0AAW2A1S1"/>
<dbReference type="SUPFAM" id="SSF48726">
    <property type="entry name" value="Immunoglobulin"/>
    <property type="match status" value="4"/>
</dbReference>
<dbReference type="InterPro" id="IPR003599">
    <property type="entry name" value="Ig_sub"/>
</dbReference>
<dbReference type="PROSITE" id="PS50835">
    <property type="entry name" value="IG_LIKE"/>
    <property type="match status" value="1"/>
</dbReference>
<feature type="signal peptide" evidence="1">
    <location>
        <begin position="1"/>
        <end position="21"/>
    </location>
</feature>
<evidence type="ECO:0000259" key="2">
    <source>
        <dbReference type="PROSITE" id="PS50835"/>
    </source>
</evidence>
<dbReference type="SMART" id="SM00409">
    <property type="entry name" value="IG"/>
    <property type="match status" value="3"/>
</dbReference>
<protein>
    <recommendedName>
        <fullName evidence="2">Ig-like domain-containing protein</fullName>
    </recommendedName>
</protein>
<reference evidence="3 4" key="1">
    <citation type="submission" date="2024-05" db="EMBL/GenBank/DDBJ databases">
        <title>A high-quality chromosomal-level genome assembly of Topmouth culter (Culter alburnus).</title>
        <authorList>
            <person name="Zhao H."/>
        </authorList>
    </citation>
    <scope>NUCLEOTIDE SEQUENCE [LARGE SCALE GENOMIC DNA]</scope>
    <source>
        <strain evidence="3">CATC2023</strain>
        <tissue evidence="3">Muscle</tissue>
    </source>
</reference>
<name>A0AAW2A1S1_CULAL</name>
<evidence type="ECO:0000313" key="4">
    <source>
        <dbReference type="Proteomes" id="UP001479290"/>
    </source>
</evidence>
<dbReference type="Proteomes" id="UP001479290">
    <property type="component" value="Unassembled WGS sequence"/>
</dbReference>
<feature type="chain" id="PRO_5044013678" description="Ig-like domain-containing protein" evidence="1">
    <location>
        <begin position="22"/>
        <end position="463"/>
    </location>
</feature>
<feature type="domain" description="Ig-like" evidence="2">
    <location>
        <begin position="322"/>
        <end position="407"/>
    </location>
</feature>
<evidence type="ECO:0000313" key="3">
    <source>
        <dbReference type="EMBL" id="KAK9967023.1"/>
    </source>
</evidence>
<gene>
    <name evidence="3" type="ORF">ABG768_001443</name>
</gene>
<dbReference type="PANTHER" id="PTHR21063">
    <property type="entry name" value="LFA-3"/>
    <property type="match status" value="1"/>
</dbReference>
<dbReference type="FunFam" id="2.60.40.10:FF:002431">
    <property type="entry name" value="Si:ch211-222k6.3"/>
    <property type="match status" value="1"/>
</dbReference>
<dbReference type="InterPro" id="IPR036179">
    <property type="entry name" value="Ig-like_dom_sf"/>
</dbReference>
<dbReference type="InterPro" id="IPR013783">
    <property type="entry name" value="Ig-like_fold"/>
</dbReference>
<accession>A0AAW2A1S1</accession>
<sequence>MKKMFLKLVLLCLWRLDGVFGAEVKIVLKGDSVTLNSDPTEMKDDDQIQWRFRFKNTLIAEINKRDDRFTVYDDVLGGRFRDRLKLDNQTGSLTITNITMKHAGRYKLEINNKSLDFDLIVIVSVKERDSITLDSTLTEMKNDDEIQWSFENTLIAEINKRVDRFTVYDEVLDGRFRDRLKLDNQTGSLTITNTTMSLAGRYELEIKDKSLDFFLVVTVPVMEGDSVTLNPDLTEMKDDDWMQWRFEGTLIAGILKEINSITVRDDVLDGRFRDRLKLNKQTGSLTITNITMKHTGYYELWINTLSSSSYIRLIVYARLPVPVISSNSSQCSSSSSSSSCSLVCSVVNVSHVTLSWYKGSSLLSSISASDLSISLSLPLEVEYQDKNTYSCVLNNPISHQTQHLDITQLCHTCSVHCCGPTEAVIRLVLSALVGVATVILVVYDIRSRRAEGDQAHIHTSGSA</sequence>
<evidence type="ECO:0000256" key="1">
    <source>
        <dbReference type="SAM" id="SignalP"/>
    </source>
</evidence>
<dbReference type="InterPro" id="IPR007110">
    <property type="entry name" value="Ig-like_dom"/>
</dbReference>
<keyword evidence="4" id="KW-1185">Reference proteome</keyword>
<organism evidence="3 4">
    <name type="scientific">Culter alburnus</name>
    <name type="common">Topmouth culter</name>
    <dbReference type="NCBI Taxonomy" id="194366"/>
    <lineage>
        <taxon>Eukaryota</taxon>
        <taxon>Metazoa</taxon>
        <taxon>Chordata</taxon>
        <taxon>Craniata</taxon>
        <taxon>Vertebrata</taxon>
        <taxon>Euteleostomi</taxon>
        <taxon>Actinopterygii</taxon>
        <taxon>Neopterygii</taxon>
        <taxon>Teleostei</taxon>
        <taxon>Ostariophysi</taxon>
        <taxon>Cypriniformes</taxon>
        <taxon>Xenocyprididae</taxon>
        <taxon>Xenocypridinae</taxon>
        <taxon>Culter</taxon>
    </lineage>
</organism>
<dbReference type="PANTHER" id="PTHR21063:SF4">
    <property type="entry name" value="CD48 ANTIGEN-RELATED"/>
    <property type="match status" value="1"/>
</dbReference>
<proteinExistence type="predicted"/>
<dbReference type="Gene3D" id="2.60.40.10">
    <property type="entry name" value="Immunoglobulins"/>
    <property type="match status" value="4"/>
</dbReference>
<dbReference type="EMBL" id="JAWDJR010000010">
    <property type="protein sequence ID" value="KAK9967023.1"/>
    <property type="molecule type" value="Genomic_DNA"/>
</dbReference>